<proteinExistence type="predicted"/>
<feature type="non-terminal residue" evidence="2">
    <location>
        <position position="1"/>
    </location>
</feature>
<sequence>ETAALDATEANTATKPQRSPGDNVPTAAVVAAAAANTTADSLPAANNHCHYCCYHSLEDCFRGDSRFGCTRLHPLWETSQGWGPGCQQVYHHKSLCLGTPSGTRRFSVEVPAGLEEAGIFLLRVLVAIVLLLHLRVTPSHECIPGGLF</sequence>
<reference evidence="2" key="1">
    <citation type="submission" date="2019-04" db="EMBL/GenBank/DDBJ databases">
        <authorList>
            <person name="Alioto T."/>
            <person name="Alioto T."/>
        </authorList>
    </citation>
    <scope>NUCLEOTIDE SEQUENCE [LARGE SCALE GENOMIC DNA]</scope>
</reference>
<evidence type="ECO:0000313" key="2">
    <source>
        <dbReference type="EMBL" id="VTJ84358.1"/>
    </source>
</evidence>
<dbReference type="EMBL" id="CABDUW010001862">
    <property type="protein sequence ID" value="VTJ84358.1"/>
    <property type="molecule type" value="Genomic_DNA"/>
</dbReference>
<evidence type="ECO:0000256" key="1">
    <source>
        <dbReference type="SAM" id="MobiDB-lite"/>
    </source>
</evidence>
<gene>
    <name evidence="2" type="ORF">MONAX_5E010296</name>
</gene>
<feature type="non-terminal residue" evidence="2">
    <location>
        <position position="148"/>
    </location>
</feature>
<name>A0A5E4CR27_MARMO</name>
<organism evidence="2">
    <name type="scientific">Marmota monax</name>
    <name type="common">Woodchuck</name>
    <dbReference type="NCBI Taxonomy" id="9995"/>
    <lineage>
        <taxon>Eukaryota</taxon>
        <taxon>Metazoa</taxon>
        <taxon>Chordata</taxon>
        <taxon>Craniata</taxon>
        <taxon>Vertebrata</taxon>
        <taxon>Euteleostomi</taxon>
        <taxon>Mammalia</taxon>
        <taxon>Eutheria</taxon>
        <taxon>Euarchontoglires</taxon>
        <taxon>Glires</taxon>
        <taxon>Rodentia</taxon>
        <taxon>Sciuromorpha</taxon>
        <taxon>Sciuridae</taxon>
        <taxon>Xerinae</taxon>
        <taxon>Marmotini</taxon>
        <taxon>Marmota</taxon>
    </lineage>
</organism>
<comment type="caution">
    <text evidence="2">The sequence shown here is derived from an EMBL/GenBank/DDBJ whole genome shotgun (WGS) entry which is preliminary data.</text>
</comment>
<dbReference type="AlphaFoldDB" id="A0A5E4CR27"/>
<protein>
    <submittedName>
        <fullName evidence="2">Uncharacterized protein</fullName>
    </submittedName>
</protein>
<accession>A0A5E4CR27</accession>
<feature type="region of interest" description="Disordered" evidence="1">
    <location>
        <begin position="1"/>
        <end position="24"/>
    </location>
</feature>